<dbReference type="AlphaFoldDB" id="A0A5C7IGT0"/>
<feature type="region of interest" description="Disordered" evidence="10">
    <location>
        <begin position="158"/>
        <end position="226"/>
    </location>
</feature>
<dbReference type="Proteomes" id="UP000323000">
    <property type="component" value="Chromosome 3"/>
</dbReference>
<dbReference type="InterPro" id="IPR052595">
    <property type="entry name" value="LRRC69/RLP"/>
</dbReference>
<evidence type="ECO:0000256" key="3">
    <source>
        <dbReference type="ARBA" id="ARBA00022692"/>
    </source>
</evidence>
<dbReference type="SUPFAM" id="SSF52058">
    <property type="entry name" value="L domain-like"/>
    <property type="match status" value="1"/>
</dbReference>
<evidence type="ECO:0000259" key="11">
    <source>
        <dbReference type="Pfam" id="PF08263"/>
    </source>
</evidence>
<dbReference type="InterPro" id="IPR032675">
    <property type="entry name" value="LRR_dom_sf"/>
</dbReference>
<keyword evidence="9" id="KW-0472">Membrane</keyword>
<feature type="compositionally biased region" description="Low complexity" evidence="10">
    <location>
        <begin position="206"/>
        <end position="215"/>
    </location>
</feature>
<evidence type="ECO:0000256" key="8">
    <source>
        <dbReference type="ARBA" id="ARBA00022989"/>
    </source>
</evidence>
<dbReference type="GO" id="GO:0016020">
    <property type="term" value="C:membrane"/>
    <property type="evidence" value="ECO:0007669"/>
    <property type="project" value="UniProtKB-SubCell"/>
</dbReference>
<gene>
    <name evidence="12" type="ORF">EZV62_008931</name>
</gene>
<keyword evidence="8" id="KW-1133">Transmembrane helix</keyword>
<dbReference type="OrthoDB" id="4062651at2759"/>
<evidence type="ECO:0000256" key="4">
    <source>
        <dbReference type="ARBA" id="ARBA00022729"/>
    </source>
</evidence>
<accession>A0A5C7IGT0</accession>
<dbReference type="InterPro" id="IPR013210">
    <property type="entry name" value="LRR_N_plant-typ"/>
</dbReference>
<proteinExistence type="predicted"/>
<comment type="caution">
    <text evidence="12">The sequence shown here is derived from an EMBL/GenBank/DDBJ whole genome shotgun (WGS) entry which is preliminary data.</text>
</comment>
<dbReference type="FunFam" id="3.80.10.10:FF:000234">
    <property type="entry name" value="Probable inactive receptor kinase RLK902"/>
    <property type="match status" value="1"/>
</dbReference>
<name>A0A5C7IGT0_9ROSI</name>
<dbReference type="Gene3D" id="3.80.10.10">
    <property type="entry name" value="Ribonuclease Inhibitor"/>
    <property type="match status" value="1"/>
</dbReference>
<evidence type="ECO:0000313" key="13">
    <source>
        <dbReference type="Proteomes" id="UP000323000"/>
    </source>
</evidence>
<feature type="compositionally biased region" description="Polar residues" evidence="10">
    <location>
        <begin position="158"/>
        <end position="171"/>
    </location>
</feature>
<dbReference type="Pfam" id="PF13855">
    <property type="entry name" value="LRR_8"/>
    <property type="match status" value="1"/>
</dbReference>
<organism evidence="12 13">
    <name type="scientific">Acer yangbiense</name>
    <dbReference type="NCBI Taxonomy" id="1000413"/>
    <lineage>
        <taxon>Eukaryota</taxon>
        <taxon>Viridiplantae</taxon>
        <taxon>Streptophyta</taxon>
        <taxon>Embryophyta</taxon>
        <taxon>Tracheophyta</taxon>
        <taxon>Spermatophyta</taxon>
        <taxon>Magnoliopsida</taxon>
        <taxon>eudicotyledons</taxon>
        <taxon>Gunneridae</taxon>
        <taxon>Pentapetalae</taxon>
        <taxon>rosids</taxon>
        <taxon>malvids</taxon>
        <taxon>Sapindales</taxon>
        <taxon>Sapindaceae</taxon>
        <taxon>Hippocastanoideae</taxon>
        <taxon>Acereae</taxon>
        <taxon>Acer</taxon>
    </lineage>
</organism>
<evidence type="ECO:0000256" key="6">
    <source>
        <dbReference type="ARBA" id="ARBA00022741"/>
    </source>
</evidence>
<comment type="subcellular location">
    <subcellularLocation>
        <location evidence="1">Membrane</location>
    </subcellularLocation>
</comment>
<dbReference type="Pfam" id="PF08263">
    <property type="entry name" value="LRRNT_2"/>
    <property type="match status" value="1"/>
</dbReference>
<keyword evidence="13" id="KW-1185">Reference proteome</keyword>
<keyword evidence="6" id="KW-0547">Nucleotide-binding</keyword>
<evidence type="ECO:0000256" key="1">
    <source>
        <dbReference type="ARBA" id="ARBA00004370"/>
    </source>
</evidence>
<keyword evidence="7" id="KW-0067">ATP-binding</keyword>
<dbReference type="Pfam" id="PF00560">
    <property type="entry name" value="LRR_1"/>
    <property type="match status" value="1"/>
</dbReference>
<evidence type="ECO:0000313" key="12">
    <source>
        <dbReference type="EMBL" id="TXG67656.1"/>
    </source>
</evidence>
<evidence type="ECO:0000256" key="10">
    <source>
        <dbReference type="SAM" id="MobiDB-lite"/>
    </source>
</evidence>
<keyword evidence="2" id="KW-0433">Leucine-rich repeat</keyword>
<feature type="domain" description="Leucine-rich repeat-containing N-terminal plant-type" evidence="11">
    <location>
        <begin position="10"/>
        <end position="46"/>
    </location>
</feature>
<reference evidence="13" key="1">
    <citation type="journal article" date="2019" name="Gigascience">
        <title>De novo genome assembly of the endangered Acer yangbiense, a plant species with extremely small populations endemic to Yunnan Province, China.</title>
        <authorList>
            <person name="Yang J."/>
            <person name="Wariss H.M."/>
            <person name="Tao L."/>
            <person name="Zhang R."/>
            <person name="Yun Q."/>
            <person name="Hollingsworth P."/>
            <person name="Dao Z."/>
            <person name="Luo G."/>
            <person name="Guo H."/>
            <person name="Ma Y."/>
            <person name="Sun W."/>
        </authorList>
    </citation>
    <scope>NUCLEOTIDE SEQUENCE [LARGE SCALE GENOMIC DNA]</scope>
    <source>
        <strain evidence="13">cv. Malutang</strain>
    </source>
</reference>
<keyword evidence="4" id="KW-0732">Signal</keyword>
<keyword evidence="3" id="KW-0812">Transmembrane</keyword>
<sequence length="226" mass="24925">MVLSVGSELTEDKQALLAFLSNTPHANRVQWNASVSTCNWVGVECDPNLSFVHTLRLPSVGLVGPIPPNTLGKLSQLRVLSLRSNRLSGQFPSDFSNLTLLRDLYLQDNEFSGEFPASVTGMTRLTRLDLSSNNFTGAIPFTVNNLTHLTGLLLGNNRFSGNLPTKAQTSKTTRRPQNKKTRDPNSKAPTPEHSNNALNKKKQKTEQQQQTGKTTTDCESCSEKRE</sequence>
<dbReference type="InterPro" id="IPR001611">
    <property type="entry name" value="Leu-rich_rpt"/>
</dbReference>
<keyword evidence="5" id="KW-0677">Repeat</keyword>
<evidence type="ECO:0000256" key="9">
    <source>
        <dbReference type="ARBA" id="ARBA00023136"/>
    </source>
</evidence>
<dbReference type="EMBL" id="VAHF01000003">
    <property type="protein sequence ID" value="TXG67656.1"/>
    <property type="molecule type" value="Genomic_DNA"/>
</dbReference>
<protein>
    <recommendedName>
        <fullName evidence="11">Leucine-rich repeat-containing N-terminal plant-type domain-containing protein</fullName>
    </recommendedName>
</protein>
<dbReference type="PANTHER" id="PTHR48057">
    <property type="entry name" value="LEUCINE-RICH REPEAT SERINE/THREONINE-PROTEIN KINASE 1"/>
    <property type="match status" value="1"/>
</dbReference>
<dbReference type="PANTHER" id="PTHR48057:SF29">
    <property type="entry name" value="OS02G0609900 PROTEIN"/>
    <property type="match status" value="1"/>
</dbReference>
<dbReference type="GO" id="GO:0005524">
    <property type="term" value="F:ATP binding"/>
    <property type="evidence" value="ECO:0007669"/>
    <property type="project" value="UniProtKB-KW"/>
</dbReference>
<evidence type="ECO:0000256" key="7">
    <source>
        <dbReference type="ARBA" id="ARBA00022840"/>
    </source>
</evidence>
<evidence type="ECO:0000256" key="5">
    <source>
        <dbReference type="ARBA" id="ARBA00022737"/>
    </source>
</evidence>
<evidence type="ECO:0000256" key="2">
    <source>
        <dbReference type="ARBA" id="ARBA00022614"/>
    </source>
</evidence>